<dbReference type="AlphaFoldDB" id="A0A1X0DRF9"/>
<dbReference type="Pfam" id="PF00934">
    <property type="entry name" value="PE"/>
    <property type="match status" value="1"/>
</dbReference>
<dbReference type="SUPFAM" id="SSF140459">
    <property type="entry name" value="PE/PPE dimer-like"/>
    <property type="match status" value="1"/>
</dbReference>
<organism evidence="3 4">
    <name type="scientific">Mycobacterium heidelbergense</name>
    <dbReference type="NCBI Taxonomy" id="53376"/>
    <lineage>
        <taxon>Bacteria</taxon>
        <taxon>Bacillati</taxon>
        <taxon>Actinomycetota</taxon>
        <taxon>Actinomycetes</taxon>
        <taxon>Mycobacteriales</taxon>
        <taxon>Mycobacteriaceae</taxon>
        <taxon>Mycobacterium</taxon>
        <taxon>Mycobacterium simiae complex</taxon>
    </lineage>
</organism>
<proteinExistence type="predicted"/>
<reference evidence="3 4" key="1">
    <citation type="submission" date="2017-02" db="EMBL/GenBank/DDBJ databases">
        <title>The new phylogeny of genus Mycobacterium.</title>
        <authorList>
            <person name="Tortoli E."/>
            <person name="Trovato A."/>
            <person name="Cirillo D.M."/>
        </authorList>
    </citation>
    <scope>NUCLEOTIDE SEQUENCE [LARGE SCALE GENOMIC DNA]</scope>
    <source>
        <strain evidence="3 4">DSM 44471</strain>
    </source>
</reference>
<dbReference type="InterPro" id="IPR000084">
    <property type="entry name" value="PE-PGRS_N"/>
</dbReference>
<dbReference type="Proteomes" id="UP000192566">
    <property type="component" value="Unassembled WGS sequence"/>
</dbReference>
<dbReference type="STRING" id="53376.BST25_07375"/>
<accession>A0A1X0DRF9</accession>
<feature type="domain" description="PE" evidence="2">
    <location>
        <begin position="6"/>
        <end position="89"/>
    </location>
</feature>
<evidence type="ECO:0000256" key="1">
    <source>
        <dbReference type="SAM" id="MobiDB-lite"/>
    </source>
</evidence>
<sequence length="98" mass="9818">MPLEPQPETLPDANDDPADAGSAPAAKGPVTARPPTVLDPAATDAVSILIAMQFGAYAAMYHTVSAQFAAAHETFVKSLAMDATSDATGESGDASAAT</sequence>
<dbReference type="EMBL" id="MVHR01000007">
    <property type="protein sequence ID" value="ORA74935.1"/>
    <property type="molecule type" value="Genomic_DNA"/>
</dbReference>
<dbReference type="InterPro" id="IPR038332">
    <property type="entry name" value="PPE_sf"/>
</dbReference>
<evidence type="ECO:0000259" key="2">
    <source>
        <dbReference type="Pfam" id="PF00934"/>
    </source>
</evidence>
<evidence type="ECO:0000313" key="4">
    <source>
        <dbReference type="Proteomes" id="UP000192566"/>
    </source>
</evidence>
<name>A0A1X0DRF9_MYCHE</name>
<dbReference type="Gene3D" id="1.10.287.850">
    <property type="entry name" value="HP0062-like domain"/>
    <property type="match status" value="1"/>
</dbReference>
<comment type="caution">
    <text evidence="3">The sequence shown here is derived from an EMBL/GenBank/DDBJ whole genome shotgun (WGS) entry which is preliminary data.</text>
</comment>
<protein>
    <recommendedName>
        <fullName evidence="2">PE domain-containing protein</fullName>
    </recommendedName>
</protein>
<gene>
    <name evidence="3" type="ORF">BST25_07375</name>
</gene>
<feature type="region of interest" description="Disordered" evidence="1">
    <location>
        <begin position="1"/>
        <end position="38"/>
    </location>
</feature>
<evidence type="ECO:0000313" key="3">
    <source>
        <dbReference type="EMBL" id="ORA74935.1"/>
    </source>
</evidence>
<keyword evidence="4" id="KW-1185">Reference proteome</keyword>
<feature type="compositionally biased region" description="Low complexity" evidence="1">
    <location>
        <begin position="19"/>
        <end position="29"/>
    </location>
</feature>